<evidence type="ECO:0000313" key="2">
    <source>
        <dbReference type="Proteomes" id="UP000250028"/>
    </source>
</evidence>
<keyword evidence="2" id="KW-1185">Reference proteome</keyword>
<dbReference type="EMBL" id="UESZ01000001">
    <property type="protein sequence ID" value="SSA33970.1"/>
    <property type="molecule type" value="Genomic_DNA"/>
</dbReference>
<accession>A0A2Y8ZNR8</accession>
<name>A0A2Y8ZNR8_9MICO</name>
<dbReference type="Proteomes" id="UP000250028">
    <property type="component" value="Unassembled WGS sequence"/>
</dbReference>
<proteinExistence type="predicted"/>
<evidence type="ECO:0000313" key="1">
    <source>
        <dbReference type="EMBL" id="SSA33970.1"/>
    </source>
</evidence>
<dbReference type="AlphaFoldDB" id="A0A2Y8ZNR8"/>
<sequence length="124" mass="14082">MRSIANYDAEKYAANPSYAPVEPGIYLWHDEEDTYVTSLSFEQEPELGEGDNAAWISQYPLEDLLDRFLVWVSDFYPALNTADSRTCYQEFAAPDLADIQALREIIGRHVYLKNNGAAVDLVIE</sequence>
<protein>
    <submittedName>
        <fullName evidence="1">Uncharacterized protein</fullName>
    </submittedName>
</protein>
<organism evidence="1 2">
    <name type="scientific">Branchiibius hedensis</name>
    <dbReference type="NCBI Taxonomy" id="672460"/>
    <lineage>
        <taxon>Bacteria</taxon>
        <taxon>Bacillati</taxon>
        <taxon>Actinomycetota</taxon>
        <taxon>Actinomycetes</taxon>
        <taxon>Micrococcales</taxon>
        <taxon>Dermacoccaceae</taxon>
        <taxon>Branchiibius</taxon>
    </lineage>
</organism>
<dbReference type="RefSeq" id="WP_172461485.1">
    <property type="nucleotide sequence ID" value="NZ_QGDN01000001.1"/>
</dbReference>
<reference evidence="2" key="1">
    <citation type="submission" date="2016-10" db="EMBL/GenBank/DDBJ databases">
        <authorList>
            <person name="Varghese N."/>
            <person name="Submissions S."/>
        </authorList>
    </citation>
    <scope>NUCLEOTIDE SEQUENCE [LARGE SCALE GENOMIC DNA]</scope>
    <source>
        <strain evidence="2">DSM 22951</strain>
    </source>
</reference>
<gene>
    <name evidence="1" type="ORF">SAMN04489750_1267</name>
</gene>